<dbReference type="EMBL" id="BKCJ010358233">
    <property type="protein sequence ID" value="GFA03026.1"/>
    <property type="molecule type" value="Genomic_DNA"/>
</dbReference>
<feature type="domain" description="Ubiquitin-like" evidence="1">
    <location>
        <begin position="17"/>
        <end position="76"/>
    </location>
</feature>
<evidence type="ECO:0000259" key="1">
    <source>
        <dbReference type="PROSITE" id="PS50053"/>
    </source>
</evidence>
<protein>
    <recommendedName>
        <fullName evidence="1">Ubiquitin-like domain-containing protein</fullName>
    </recommendedName>
</protein>
<proteinExistence type="predicted"/>
<dbReference type="AlphaFoldDB" id="A0A699J1K3"/>
<name>A0A699J1K3_TANCI</name>
<dbReference type="InterPro" id="IPR029071">
    <property type="entry name" value="Ubiquitin-like_domsf"/>
</dbReference>
<dbReference type="PROSITE" id="PS50053">
    <property type="entry name" value="UBIQUITIN_2"/>
    <property type="match status" value="1"/>
</dbReference>
<sequence length="146" mass="16267">MMNLYASEWVRAKVEIIRILVNRLFASASDDGTINIWKLDSLQLTLCKDSGQRRNPTSQQRLIFAGKQLEDGRTLAPERSEPHFSISVKWSFSKSQVQTTLMSPRKGRALPGLCGFGGGLNPNGQKRFHMFPYVDAAVEVVVVVSA</sequence>
<gene>
    <name evidence="2" type="ORF">Tci_574998</name>
</gene>
<organism evidence="2">
    <name type="scientific">Tanacetum cinerariifolium</name>
    <name type="common">Dalmatian daisy</name>
    <name type="synonym">Chrysanthemum cinerariifolium</name>
    <dbReference type="NCBI Taxonomy" id="118510"/>
    <lineage>
        <taxon>Eukaryota</taxon>
        <taxon>Viridiplantae</taxon>
        <taxon>Streptophyta</taxon>
        <taxon>Embryophyta</taxon>
        <taxon>Tracheophyta</taxon>
        <taxon>Spermatophyta</taxon>
        <taxon>Magnoliopsida</taxon>
        <taxon>eudicotyledons</taxon>
        <taxon>Gunneridae</taxon>
        <taxon>Pentapetalae</taxon>
        <taxon>asterids</taxon>
        <taxon>campanulids</taxon>
        <taxon>Asterales</taxon>
        <taxon>Asteraceae</taxon>
        <taxon>Asteroideae</taxon>
        <taxon>Anthemideae</taxon>
        <taxon>Anthemidinae</taxon>
        <taxon>Tanacetum</taxon>
    </lineage>
</organism>
<reference evidence="2" key="1">
    <citation type="journal article" date="2019" name="Sci. Rep.">
        <title>Draft genome of Tanacetum cinerariifolium, the natural source of mosquito coil.</title>
        <authorList>
            <person name="Yamashiro T."/>
            <person name="Shiraishi A."/>
            <person name="Satake H."/>
            <person name="Nakayama K."/>
        </authorList>
    </citation>
    <scope>NUCLEOTIDE SEQUENCE</scope>
</reference>
<comment type="caution">
    <text evidence="2">The sequence shown here is derived from an EMBL/GenBank/DDBJ whole genome shotgun (WGS) entry which is preliminary data.</text>
</comment>
<dbReference type="InterPro" id="IPR000626">
    <property type="entry name" value="Ubiquitin-like_dom"/>
</dbReference>
<dbReference type="Pfam" id="PF00240">
    <property type="entry name" value="ubiquitin"/>
    <property type="match status" value="1"/>
</dbReference>
<dbReference type="Gene3D" id="3.10.20.90">
    <property type="entry name" value="Phosphatidylinositol 3-kinase Catalytic Subunit, Chain A, domain 1"/>
    <property type="match status" value="1"/>
</dbReference>
<dbReference type="SUPFAM" id="SSF54236">
    <property type="entry name" value="Ubiquitin-like"/>
    <property type="match status" value="1"/>
</dbReference>
<evidence type="ECO:0000313" key="2">
    <source>
        <dbReference type="EMBL" id="GFA03026.1"/>
    </source>
</evidence>
<accession>A0A699J1K3</accession>